<gene>
    <name evidence="3" type="ORF">GCM10023153_01940</name>
</gene>
<accession>A0ABP8JA04</accession>
<reference evidence="4" key="1">
    <citation type="journal article" date="2019" name="Int. J. Syst. Evol. Microbiol.">
        <title>The Global Catalogue of Microorganisms (GCM) 10K type strain sequencing project: providing services to taxonomists for standard genome sequencing and annotation.</title>
        <authorList>
            <consortium name="The Broad Institute Genomics Platform"/>
            <consortium name="The Broad Institute Genome Sequencing Center for Infectious Disease"/>
            <person name="Wu L."/>
            <person name="Ma J."/>
        </authorList>
    </citation>
    <scope>NUCLEOTIDE SEQUENCE [LARGE SCALE GENOMIC DNA]</scope>
    <source>
        <strain evidence="4">JCM 17738</strain>
    </source>
</reference>
<sequence length="463" mass="46499">MTTPTSAMATPPPPPTPSAAAAAATAAPAGRPAATPAPPAPPAGAPAPSGAARSALTGLLAGTPGRLRALGVLGVVAALVFGLGAAQAFRSASGAVDRAAANADQVVRIQAIQTNVVQADAVATNAFLVGGLEPASQREAYTTAIATASALIAEAAQNQPADGAALAALNAELVAYAGQIEIARANNRQGLPIGAQYLRSASADLRAQALPLLSNLAQANDERVALEFNRAGQALWWLMVPGLLALAALGAALTWIARHSHRYVNVPLAGAALVVLVTLVGGAAGLLGVKADVDTTRDGEYAATRAVAAARTAAFDAKANESLTLIARGSGAAFQEAWAASSEAVTTQFATLEANLVATGLDEQLWADYVAAHEEIRALDDSGDWDGAVDLATGTGAGTGNTTFAAFDEDSAQVLSDVADRTASSLADTGGWLPIGGILSVLVGLLAAGLSWWGVSQRLEEYR</sequence>
<name>A0ABP8JA04_9MICO</name>
<feature type="transmembrane region" description="Helical" evidence="2">
    <location>
        <begin position="431"/>
        <end position="453"/>
    </location>
</feature>
<feature type="compositionally biased region" description="Low complexity" evidence="1">
    <location>
        <begin position="18"/>
        <end position="34"/>
    </location>
</feature>
<feature type="transmembrane region" description="Helical" evidence="2">
    <location>
        <begin position="268"/>
        <end position="289"/>
    </location>
</feature>
<evidence type="ECO:0008006" key="5">
    <source>
        <dbReference type="Google" id="ProtNLM"/>
    </source>
</evidence>
<keyword evidence="2" id="KW-0812">Transmembrane</keyword>
<organism evidence="3 4">
    <name type="scientific">Ornithinibacter aureus</name>
    <dbReference type="NCBI Taxonomy" id="622664"/>
    <lineage>
        <taxon>Bacteria</taxon>
        <taxon>Bacillati</taxon>
        <taxon>Actinomycetota</taxon>
        <taxon>Actinomycetes</taxon>
        <taxon>Micrococcales</taxon>
        <taxon>Intrasporangiaceae</taxon>
        <taxon>Ornithinibacter</taxon>
    </lineage>
</organism>
<feature type="region of interest" description="Disordered" evidence="1">
    <location>
        <begin position="1"/>
        <end position="51"/>
    </location>
</feature>
<dbReference type="RefSeq" id="WP_159899363.1">
    <property type="nucleotide sequence ID" value="NZ_BAABFX010000009.1"/>
</dbReference>
<comment type="caution">
    <text evidence="3">The sequence shown here is derived from an EMBL/GenBank/DDBJ whole genome shotgun (WGS) entry which is preliminary data.</text>
</comment>
<feature type="transmembrane region" description="Helical" evidence="2">
    <location>
        <begin position="235"/>
        <end position="256"/>
    </location>
</feature>
<dbReference type="EMBL" id="BAABFX010000009">
    <property type="protein sequence ID" value="GAA4387504.1"/>
    <property type="molecule type" value="Genomic_DNA"/>
</dbReference>
<protein>
    <recommendedName>
        <fullName evidence="5">Secreted protein</fullName>
    </recommendedName>
</protein>
<evidence type="ECO:0000313" key="4">
    <source>
        <dbReference type="Proteomes" id="UP001500390"/>
    </source>
</evidence>
<keyword evidence="4" id="KW-1185">Reference proteome</keyword>
<feature type="compositionally biased region" description="Pro residues" evidence="1">
    <location>
        <begin position="35"/>
        <end position="45"/>
    </location>
</feature>
<keyword evidence="2" id="KW-0472">Membrane</keyword>
<evidence type="ECO:0000256" key="1">
    <source>
        <dbReference type="SAM" id="MobiDB-lite"/>
    </source>
</evidence>
<proteinExistence type="predicted"/>
<dbReference type="Proteomes" id="UP001500390">
    <property type="component" value="Unassembled WGS sequence"/>
</dbReference>
<evidence type="ECO:0000313" key="3">
    <source>
        <dbReference type="EMBL" id="GAA4387504.1"/>
    </source>
</evidence>
<feature type="transmembrane region" description="Helical" evidence="2">
    <location>
        <begin position="69"/>
        <end position="89"/>
    </location>
</feature>
<evidence type="ECO:0000256" key="2">
    <source>
        <dbReference type="SAM" id="Phobius"/>
    </source>
</evidence>
<keyword evidence="2" id="KW-1133">Transmembrane helix</keyword>